<evidence type="ECO:0000256" key="4">
    <source>
        <dbReference type="ARBA" id="ARBA00022741"/>
    </source>
</evidence>
<accession>A0A091IXY4</accession>
<feature type="binding site" evidence="7">
    <location>
        <position position="67"/>
    </location>
    <ligand>
        <name>ATP</name>
        <dbReference type="ChEBI" id="CHEBI:30616"/>
    </ligand>
</feature>
<dbReference type="AlphaFoldDB" id="A0A091IXY4"/>
<dbReference type="GO" id="GO:0005524">
    <property type="term" value="F:ATP binding"/>
    <property type="evidence" value="ECO:0007669"/>
    <property type="project" value="UniProtKB-UniRule"/>
</dbReference>
<dbReference type="InterPro" id="IPR008271">
    <property type="entry name" value="Ser/Thr_kinase_AS"/>
</dbReference>
<dbReference type="STRING" id="9244.A0A091IXY4"/>
<evidence type="ECO:0000313" key="12">
    <source>
        <dbReference type="Proteomes" id="UP000054308"/>
    </source>
</evidence>
<evidence type="ECO:0000256" key="9">
    <source>
        <dbReference type="SAM" id="MobiDB-lite"/>
    </source>
</evidence>
<dbReference type="PROSITE" id="PS00108">
    <property type="entry name" value="PROTEIN_KINASE_ST"/>
    <property type="match status" value="1"/>
</dbReference>
<proteinExistence type="inferred from homology"/>
<dbReference type="Proteomes" id="UP000054308">
    <property type="component" value="Unassembled WGS sequence"/>
</dbReference>
<feature type="compositionally biased region" description="Basic residues" evidence="9">
    <location>
        <begin position="401"/>
        <end position="410"/>
    </location>
</feature>
<dbReference type="SMART" id="SM00220">
    <property type="entry name" value="S_TKc"/>
    <property type="match status" value="1"/>
</dbReference>
<feature type="region of interest" description="Disordered" evidence="9">
    <location>
        <begin position="1"/>
        <end position="22"/>
    </location>
</feature>
<evidence type="ECO:0000256" key="7">
    <source>
        <dbReference type="PROSITE-ProRule" id="PRU10141"/>
    </source>
</evidence>
<feature type="region of interest" description="Disordered" evidence="9">
    <location>
        <begin position="363"/>
        <end position="410"/>
    </location>
</feature>
<dbReference type="PROSITE" id="PS00107">
    <property type="entry name" value="PROTEIN_KINASE_ATP"/>
    <property type="match status" value="1"/>
</dbReference>
<gene>
    <name evidence="11" type="ORF">N300_11665</name>
</gene>
<evidence type="ECO:0000256" key="8">
    <source>
        <dbReference type="RuleBase" id="RU000304"/>
    </source>
</evidence>
<dbReference type="FunFam" id="1.10.510.10:FF:000119">
    <property type="entry name" value="Putative map kinase-interacting serine/threonine-protein kinase 1"/>
    <property type="match status" value="1"/>
</dbReference>
<dbReference type="EMBL" id="KL218361">
    <property type="protein sequence ID" value="KFP04436.1"/>
    <property type="molecule type" value="Genomic_DNA"/>
</dbReference>
<evidence type="ECO:0000256" key="3">
    <source>
        <dbReference type="ARBA" id="ARBA00022679"/>
    </source>
</evidence>
<dbReference type="Gene3D" id="1.10.510.10">
    <property type="entry name" value="Transferase(Phosphotransferase) domain 1"/>
    <property type="match status" value="1"/>
</dbReference>
<keyword evidence="12" id="KW-1185">Reference proteome</keyword>
<dbReference type="GO" id="GO:0004674">
    <property type="term" value="F:protein serine/threonine kinase activity"/>
    <property type="evidence" value="ECO:0007669"/>
    <property type="project" value="UniProtKB-KW"/>
</dbReference>
<keyword evidence="4 7" id="KW-0547">Nucleotide-binding</keyword>
<feature type="non-terminal residue" evidence="11">
    <location>
        <position position="1"/>
    </location>
</feature>
<dbReference type="PROSITE" id="PS50011">
    <property type="entry name" value="PROTEIN_KINASE_DOM"/>
    <property type="match status" value="1"/>
</dbReference>
<dbReference type="Pfam" id="PF00069">
    <property type="entry name" value="Pkinase"/>
    <property type="match status" value="1"/>
</dbReference>
<keyword evidence="3" id="KW-0808">Transferase</keyword>
<dbReference type="InterPro" id="IPR000719">
    <property type="entry name" value="Prot_kinase_dom"/>
</dbReference>
<name>A0A091IXY4_CALAN</name>
<dbReference type="PANTHER" id="PTHR24349">
    <property type="entry name" value="SERINE/THREONINE-PROTEIN KINASE"/>
    <property type="match status" value="1"/>
</dbReference>
<organism evidence="11 12">
    <name type="scientific">Calypte anna</name>
    <name type="common">Anna's hummingbird</name>
    <name type="synonym">Archilochus anna</name>
    <dbReference type="NCBI Taxonomy" id="9244"/>
    <lineage>
        <taxon>Eukaryota</taxon>
        <taxon>Metazoa</taxon>
        <taxon>Chordata</taxon>
        <taxon>Craniata</taxon>
        <taxon>Vertebrata</taxon>
        <taxon>Euteleostomi</taxon>
        <taxon>Archelosauria</taxon>
        <taxon>Archosauria</taxon>
        <taxon>Dinosauria</taxon>
        <taxon>Saurischia</taxon>
        <taxon>Theropoda</taxon>
        <taxon>Coelurosauria</taxon>
        <taxon>Aves</taxon>
        <taxon>Neognathae</taxon>
        <taxon>Neoaves</taxon>
        <taxon>Strisores</taxon>
        <taxon>Apodiformes</taxon>
        <taxon>Trochilidae</taxon>
        <taxon>Calypte</taxon>
    </lineage>
</organism>
<evidence type="ECO:0000256" key="2">
    <source>
        <dbReference type="ARBA" id="ARBA00022527"/>
    </source>
</evidence>
<evidence type="ECO:0000259" key="10">
    <source>
        <dbReference type="PROSITE" id="PS50011"/>
    </source>
</evidence>
<feature type="domain" description="Protein kinase" evidence="10">
    <location>
        <begin position="38"/>
        <end position="325"/>
    </location>
</feature>
<protein>
    <submittedName>
        <fullName evidence="11">MAP kinase-interacting serine/threonine-protein kinase 2</fullName>
    </submittedName>
</protein>
<sequence length="410" mass="45498">DMPSSQPIDIPDAKKRNKKKKRCRATDSFSGRFEDVYQLQEEVLGEGAHARVQSCINLITNKEYAVKVNKPLLSESADSSLLPLPQFPFLPCTSGAFPACMTVQGERSPPRAPQLCFPLATGSILTHIHRRRHFNELEASMVVQDIASALHFLHNKGIAHRDLKPENILCESNEQVSPVKICDFDLGSGIKLNGDCSPISTPELLTPCGSAEYMAPEVVEAFNEEASIYDKRCDLWSLGVILYILLSGYPPFVGHCGSDCGWDRGEACHTCQNMLFESIQEGKYEFPDKDWAHISFGAKDLISKLLVRDAKKRLSAAQVLEHPWVQGCAPDNTLPTPIILQRNSSAKELTSFAAEAIAVNRQLTRHDEDEEEEAEEEARPIIIKATSRAMQLSPPSESKLAKRRQKSSLA</sequence>
<keyword evidence="6 7" id="KW-0067">ATP-binding</keyword>
<dbReference type="InterPro" id="IPR011009">
    <property type="entry name" value="Kinase-like_dom_sf"/>
</dbReference>
<evidence type="ECO:0000256" key="6">
    <source>
        <dbReference type="ARBA" id="ARBA00022840"/>
    </source>
</evidence>
<keyword evidence="2 8" id="KW-0723">Serine/threonine-protein kinase</keyword>
<evidence type="ECO:0000256" key="5">
    <source>
        <dbReference type="ARBA" id="ARBA00022777"/>
    </source>
</evidence>
<evidence type="ECO:0000256" key="1">
    <source>
        <dbReference type="ARBA" id="ARBA00006692"/>
    </source>
</evidence>
<dbReference type="Gene3D" id="3.30.200.20">
    <property type="entry name" value="Phosphorylase Kinase, domain 1"/>
    <property type="match status" value="1"/>
</dbReference>
<dbReference type="InterPro" id="IPR050205">
    <property type="entry name" value="CDPK_Ser/Thr_kinases"/>
</dbReference>
<dbReference type="InterPro" id="IPR017441">
    <property type="entry name" value="Protein_kinase_ATP_BS"/>
</dbReference>
<dbReference type="SUPFAM" id="SSF56112">
    <property type="entry name" value="Protein kinase-like (PK-like)"/>
    <property type="match status" value="1"/>
</dbReference>
<keyword evidence="5 11" id="KW-0418">Kinase</keyword>
<evidence type="ECO:0000313" key="11">
    <source>
        <dbReference type="EMBL" id="KFP04436.1"/>
    </source>
</evidence>
<reference evidence="11 12" key="1">
    <citation type="submission" date="2014-04" db="EMBL/GenBank/DDBJ databases">
        <title>Genome evolution of avian class.</title>
        <authorList>
            <person name="Zhang G."/>
            <person name="Li C."/>
        </authorList>
    </citation>
    <scope>NUCLEOTIDE SEQUENCE [LARGE SCALE GENOMIC DNA]</scope>
    <source>
        <strain evidence="11">BGI_N300</strain>
    </source>
</reference>
<feature type="non-terminal residue" evidence="11">
    <location>
        <position position="410"/>
    </location>
</feature>
<comment type="similarity">
    <text evidence="1">Belongs to the protein kinase superfamily. CAMK Ser/Thr protein kinase family.</text>
</comment>